<keyword evidence="5 7" id="KW-1133">Transmembrane helix</keyword>
<dbReference type="Proteomes" id="UP000325787">
    <property type="component" value="Chromosome"/>
</dbReference>
<evidence type="ECO:0000313" key="9">
    <source>
        <dbReference type="Proteomes" id="UP000325787"/>
    </source>
</evidence>
<keyword evidence="3" id="KW-1003">Cell membrane</keyword>
<dbReference type="SUPFAM" id="SSF103473">
    <property type="entry name" value="MFS general substrate transporter"/>
    <property type="match status" value="1"/>
</dbReference>
<feature type="transmembrane region" description="Helical" evidence="7">
    <location>
        <begin position="202"/>
        <end position="219"/>
    </location>
</feature>
<evidence type="ECO:0000256" key="7">
    <source>
        <dbReference type="SAM" id="Phobius"/>
    </source>
</evidence>
<dbReference type="PANTHER" id="PTHR23517:SF2">
    <property type="entry name" value="MULTIDRUG RESISTANCE PROTEIN MDTH"/>
    <property type="match status" value="1"/>
</dbReference>
<reference evidence="9" key="1">
    <citation type="journal article" date="2021" name="Curr. Microbiol.">
        <title>Complete genome of nocamycin-producing strain Saccharothrix syringae NRRL B-16468 reveals the biosynthetic potential for secondary metabolites.</title>
        <authorList>
            <person name="Mo X."/>
            <person name="Yang S."/>
        </authorList>
    </citation>
    <scope>NUCLEOTIDE SEQUENCE [LARGE SCALE GENOMIC DNA]</scope>
    <source>
        <strain evidence="9">ATCC 51364 / DSM 43886 / JCM 6844 / KCTC 9398 / NBRC 14523 / NRRL B-16468 / INA 2240</strain>
    </source>
</reference>
<organism evidence="8 9">
    <name type="scientific">Saccharothrix syringae</name>
    <name type="common">Nocardiopsis syringae</name>
    <dbReference type="NCBI Taxonomy" id="103733"/>
    <lineage>
        <taxon>Bacteria</taxon>
        <taxon>Bacillati</taxon>
        <taxon>Actinomycetota</taxon>
        <taxon>Actinomycetes</taxon>
        <taxon>Pseudonocardiales</taxon>
        <taxon>Pseudonocardiaceae</taxon>
        <taxon>Saccharothrix</taxon>
    </lineage>
</organism>
<feature type="transmembrane region" description="Helical" evidence="7">
    <location>
        <begin position="84"/>
        <end position="105"/>
    </location>
</feature>
<feature type="transmembrane region" description="Helical" evidence="7">
    <location>
        <begin position="40"/>
        <end position="63"/>
    </location>
</feature>
<dbReference type="Gene3D" id="1.20.1250.20">
    <property type="entry name" value="MFS general substrate transporter like domains"/>
    <property type="match status" value="2"/>
</dbReference>
<dbReference type="OrthoDB" id="6803299at2"/>
<keyword evidence="2" id="KW-0813">Transport</keyword>
<evidence type="ECO:0000256" key="2">
    <source>
        <dbReference type="ARBA" id="ARBA00022448"/>
    </source>
</evidence>
<keyword evidence="6 7" id="KW-0472">Membrane</keyword>
<keyword evidence="4 7" id="KW-0812">Transmembrane</keyword>
<sequence length="390" mass="39281">MVETWLRRLMWGRGVSAAGDGLWFTTWALYFTRVVGLPPVVVGVAMAVAGGAGLAAAVPLGALADRFDARHVAAATTGVRGLAVACYPFVDATWAFVLVTVVFVAPANGGNAARTALLAGLVVDDAARVDALARQRVAQHVGYAAGAGGGALVLGLDDPAAYHAAIAVNAAGFAVLVVVLLLAPRPRRLPRPSASPLRDRPYLAVVGTTAVLSLCWAMLSTGVPLWTSRTLPLSLSGVLVVVSSVGIALLQVPATRLAGTTPGAARTAAVSGAVLAAACLLLALSGSLGRHVGVAVVVVAGLLHLAGELGYVAASWQLSLSLMREEARGAYQGVAEAATATVQMVGPAFFTVGLTALGAGGWLLAAGVFLAAGAAVPGLVRRADRQVLTS</sequence>
<name>A0A5Q0GZ13_SACSY</name>
<feature type="transmembrane region" description="Helical" evidence="7">
    <location>
        <begin position="292"/>
        <end position="314"/>
    </location>
</feature>
<dbReference type="GO" id="GO:0005886">
    <property type="term" value="C:plasma membrane"/>
    <property type="evidence" value="ECO:0007669"/>
    <property type="project" value="UniProtKB-SubCell"/>
</dbReference>
<keyword evidence="9" id="KW-1185">Reference proteome</keyword>
<gene>
    <name evidence="8" type="ORF">EKG83_18555</name>
</gene>
<dbReference type="RefSeq" id="WP_033434166.1">
    <property type="nucleotide sequence ID" value="NZ_CP034550.1"/>
</dbReference>
<feature type="transmembrane region" description="Helical" evidence="7">
    <location>
        <begin position="160"/>
        <end position="182"/>
    </location>
</feature>
<evidence type="ECO:0000313" key="8">
    <source>
        <dbReference type="EMBL" id="QFZ19178.1"/>
    </source>
</evidence>
<dbReference type="InterPro" id="IPR050171">
    <property type="entry name" value="MFS_Transporters"/>
</dbReference>
<feature type="transmembrane region" description="Helical" evidence="7">
    <location>
        <begin position="362"/>
        <end position="380"/>
    </location>
</feature>
<evidence type="ECO:0000256" key="6">
    <source>
        <dbReference type="ARBA" id="ARBA00023136"/>
    </source>
</evidence>
<dbReference type="Pfam" id="PF07690">
    <property type="entry name" value="MFS_1"/>
    <property type="match status" value="1"/>
</dbReference>
<dbReference type="EMBL" id="CP034550">
    <property type="protein sequence ID" value="QFZ19178.1"/>
    <property type="molecule type" value="Genomic_DNA"/>
</dbReference>
<evidence type="ECO:0000256" key="5">
    <source>
        <dbReference type="ARBA" id="ARBA00022989"/>
    </source>
</evidence>
<protein>
    <submittedName>
        <fullName evidence="8">MFS transporter</fullName>
    </submittedName>
</protein>
<evidence type="ECO:0000256" key="1">
    <source>
        <dbReference type="ARBA" id="ARBA00004651"/>
    </source>
</evidence>
<accession>A0A5Q0GZ13</accession>
<dbReference type="AlphaFoldDB" id="A0A5Q0GZ13"/>
<proteinExistence type="predicted"/>
<dbReference type="PANTHER" id="PTHR23517">
    <property type="entry name" value="RESISTANCE PROTEIN MDTM, PUTATIVE-RELATED-RELATED"/>
    <property type="match status" value="1"/>
</dbReference>
<dbReference type="InterPro" id="IPR011701">
    <property type="entry name" value="MFS"/>
</dbReference>
<comment type="subcellular location">
    <subcellularLocation>
        <location evidence="1">Cell membrane</location>
        <topology evidence="1">Multi-pass membrane protein</topology>
    </subcellularLocation>
</comment>
<dbReference type="KEGG" id="ssyi:EKG83_18555"/>
<feature type="transmembrane region" description="Helical" evidence="7">
    <location>
        <begin position="264"/>
        <end position="286"/>
    </location>
</feature>
<evidence type="ECO:0000256" key="3">
    <source>
        <dbReference type="ARBA" id="ARBA00022475"/>
    </source>
</evidence>
<dbReference type="GO" id="GO:0022857">
    <property type="term" value="F:transmembrane transporter activity"/>
    <property type="evidence" value="ECO:0007669"/>
    <property type="project" value="InterPro"/>
</dbReference>
<evidence type="ECO:0000256" key="4">
    <source>
        <dbReference type="ARBA" id="ARBA00022692"/>
    </source>
</evidence>
<dbReference type="InterPro" id="IPR036259">
    <property type="entry name" value="MFS_trans_sf"/>
</dbReference>